<dbReference type="GO" id="GO:0098717">
    <property type="term" value="P:pantothenate import across plasma membrane"/>
    <property type="evidence" value="ECO:0007669"/>
    <property type="project" value="TreeGrafter"/>
</dbReference>
<dbReference type="Pfam" id="PF07690">
    <property type="entry name" value="MFS_1"/>
    <property type="match status" value="1"/>
</dbReference>
<dbReference type="InterPro" id="IPR011701">
    <property type="entry name" value="MFS"/>
</dbReference>
<evidence type="ECO:0000313" key="8">
    <source>
        <dbReference type="EMBL" id="KAK5779590.1"/>
    </source>
</evidence>
<feature type="transmembrane region" description="Helical" evidence="7">
    <location>
        <begin position="192"/>
        <end position="215"/>
    </location>
</feature>
<dbReference type="GO" id="GO:0015233">
    <property type="term" value="F:pantothenate transmembrane transporter activity"/>
    <property type="evidence" value="ECO:0007669"/>
    <property type="project" value="TreeGrafter"/>
</dbReference>
<dbReference type="Proteomes" id="UP001306508">
    <property type="component" value="Unassembled WGS sequence"/>
</dbReference>
<keyword evidence="2" id="KW-0813">Transport</keyword>
<comment type="caution">
    <text evidence="8">The sequence shown here is derived from an EMBL/GenBank/DDBJ whole genome shotgun (WGS) entry which is preliminary data.</text>
</comment>
<feature type="transmembrane region" description="Helical" evidence="7">
    <location>
        <begin position="312"/>
        <end position="329"/>
    </location>
</feature>
<feature type="transmembrane region" description="Helical" evidence="7">
    <location>
        <begin position="72"/>
        <end position="92"/>
    </location>
</feature>
<keyword evidence="4 7" id="KW-1133">Transmembrane helix</keyword>
<evidence type="ECO:0000313" key="9">
    <source>
        <dbReference type="Proteomes" id="UP001306508"/>
    </source>
</evidence>
<sequence length="531" mass="60373">MKNTEFIINNKEIISSKNPINKRRLLFKIDLFVLSFVCLQYWINYVDRVGFNNAYVSGMKQDLNMTGDDLNITATCFTIGYIIGMIPHNLILLVIPPRVWLSFCTLSWGLLTLAMHKVTSVNQCCVIRFFQAIFESCTFSGTHLILGMWYKENELPIRSAIFTSSGLIGSMFSGFMQVGIHSRLNGRNGLAGWRWLFIIDCCITVPIAIYGFLFFPGVPEATENKNKFSMCHYIFNEEELHYARRRLPVRDESTKLDWSVIARVVKRWHWWLFSLVWILGGENISFASNATFALWLQHQGYSLSHRNNDPSGIYAVGVVSTILSAIYLSKIKRARHWHIGVIIAIIMCVVAIMIRIAPLSPGVMFTAQYLGGVSYAGQAVFFPWANIVCHDDIQERAVVLASMNMFSGAVNAWWSLLFYAASMVPQFERGCYALIATATCSGIVSVIIRNLQIKENNKTKQLAYIDANDILQEDEEEDDSDIAEGNDFENTVFGEENIFAGQSRDITNMEFSINEVSSMKSRHYHQSNIRE</sequence>
<protein>
    <recommendedName>
        <fullName evidence="10">Pantothenate transporter</fullName>
    </recommendedName>
</protein>
<accession>A0AAN7WLE9</accession>
<proteinExistence type="inferred from homology"/>
<feature type="transmembrane region" description="Helical" evidence="7">
    <location>
        <begin position="397"/>
        <end position="420"/>
    </location>
</feature>
<evidence type="ECO:0000256" key="1">
    <source>
        <dbReference type="ARBA" id="ARBA00004141"/>
    </source>
</evidence>
<dbReference type="PANTHER" id="PTHR43791">
    <property type="entry name" value="PERMEASE-RELATED"/>
    <property type="match status" value="1"/>
</dbReference>
<comment type="subcellular location">
    <subcellularLocation>
        <location evidence="1">Membrane</location>
        <topology evidence="1">Multi-pass membrane protein</topology>
    </subcellularLocation>
</comment>
<gene>
    <name evidence="8" type="ORF">RI543_003482</name>
</gene>
<comment type="similarity">
    <text evidence="6">Belongs to the major facilitator superfamily. Allantoate permease family.</text>
</comment>
<name>A0AAN7WLE9_9SACH</name>
<reference evidence="9" key="1">
    <citation type="submission" date="2023-07" db="EMBL/GenBank/DDBJ databases">
        <title>A draft genome of Kazachstania heterogenica Y-27499.</title>
        <authorList>
            <person name="Donic C."/>
            <person name="Kralova J.S."/>
            <person name="Fidel L."/>
            <person name="Ben-Dor S."/>
            <person name="Jung S."/>
        </authorList>
    </citation>
    <scope>NUCLEOTIDE SEQUENCE [LARGE SCALE GENOMIC DNA]</scope>
    <source>
        <strain evidence="9">Y27499</strain>
    </source>
</reference>
<dbReference type="FunFam" id="1.20.1250.20:FF:000065">
    <property type="entry name" value="Putative MFS pantothenate transporter"/>
    <property type="match status" value="1"/>
</dbReference>
<keyword evidence="5 7" id="KW-0472">Membrane</keyword>
<dbReference type="PANTHER" id="PTHR43791:SF4">
    <property type="entry name" value="PANTOTHENATE TRANSPORTER FEN2"/>
    <property type="match status" value="1"/>
</dbReference>
<dbReference type="InterPro" id="IPR036259">
    <property type="entry name" value="MFS_trans_sf"/>
</dbReference>
<evidence type="ECO:0008006" key="10">
    <source>
        <dbReference type="Google" id="ProtNLM"/>
    </source>
</evidence>
<evidence type="ECO:0000256" key="2">
    <source>
        <dbReference type="ARBA" id="ARBA00022448"/>
    </source>
</evidence>
<evidence type="ECO:0000256" key="5">
    <source>
        <dbReference type="ARBA" id="ARBA00023136"/>
    </source>
</evidence>
<dbReference type="SUPFAM" id="SSF103473">
    <property type="entry name" value="MFS general substrate transporter"/>
    <property type="match status" value="1"/>
</dbReference>
<feature type="transmembrane region" description="Helical" evidence="7">
    <location>
        <begin position="161"/>
        <end position="180"/>
    </location>
</feature>
<feature type="transmembrane region" description="Helical" evidence="7">
    <location>
        <begin position="270"/>
        <end position="292"/>
    </location>
</feature>
<feature type="transmembrane region" description="Helical" evidence="7">
    <location>
        <begin position="25"/>
        <end position="43"/>
    </location>
</feature>
<evidence type="ECO:0000256" key="6">
    <source>
        <dbReference type="ARBA" id="ARBA00037968"/>
    </source>
</evidence>
<dbReference type="GO" id="GO:0005886">
    <property type="term" value="C:plasma membrane"/>
    <property type="evidence" value="ECO:0007669"/>
    <property type="project" value="TreeGrafter"/>
</dbReference>
<dbReference type="AlphaFoldDB" id="A0AAN7WLE9"/>
<feature type="transmembrane region" description="Helical" evidence="7">
    <location>
        <begin position="128"/>
        <end position="149"/>
    </location>
</feature>
<feature type="transmembrane region" description="Helical" evidence="7">
    <location>
        <begin position="363"/>
        <end position="385"/>
    </location>
</feature>
<evidence type="ECO:0000256" key="7">
    <source>
        <dbReference type="SAM" id="Phobius"/>
    </source>
</evidence>
<feature type="transmembrane region" description="Helical" evidence="7">
    <location>
        <begin position="99"/>
        <end position="116"/>
    </location>
</feature>
<dbReference type="Gene3D" id="1.20.1250.20">
    <property type="entry name" value="MFS general substrate transporter like domains"/>
    <property type="match status" value="1"/>
</dbReference>
<evidence type="ECO:0000256" key="3">
    <source>
        <dbReference type="ARBA" id="ARBA00022692"/>
    </source>
</evidence>
<evidence type="ECO:0000256" key="4">
    <source>
        <dbReference type="ARBA" id="ARBA00022989"/>
    </source>
</evidence>
<dbReference type="EMBL" id="JAWIZZ010000047">
    <property type="protein sequence ID" value="KAK5779590.1"/>
    <property type="molecule type" value="Genomic_DNA"/>
</dbReference>
<feature type="transmembrane region" description="Helical" evidence="7">
    <location>
        <begin position="432"/>
        <end position="451"/>
    </location>
</feature>
<keyword evidence="9" id="KW-1185">Reference proteome</keyword>
<feature type="transmembrane region" description="Helical" evidence="7">
    <location>
        <begin position="336"/>
        <end position="357"/>
    </location>
</feature>
<organism evidence="8 9">
    <name type="scientific">Arxiozyma heterogenica</name>
    <dbReference type="NCBI Taxonomy" id="278026"/>
    <lineage>
        <taxon>Eukaryota</taxon>
        <taxon>Fungi</taxon>
        <taxon>Dikarya</taxon>
        <taxon>Ascomycota</taxon>
        <taxon>Saccharomycotina</taxon>
        <taxon>Saccharomycetes</taxon>
        <taxon>Saccharomycetales</taxon>
        <taxon>Saccharomycetaceae</taxon>
        <taxon>Arxiozyma</taxon>
    </lineage>
</organism>
<keyword evidence="3 7" id="KW-0812">Transmembrane</keyword>